<feature type="transmembrane region" description="Helical" evidence="16">
    <location>
        <begin position="677"/>
        <end position="697"/>
    </location>
</feature>
<feature type="chain" id="PRO_5046302225" description="RING-type E3 ubiquitin transferase" evidence="17">
    <location>
        <begin position="25"/>
        <end position="873"/>
    </location>
</feature>
<feature type="transmembrane region" description="Helical" evidence="16">
    <location>
        <begin position="451"/>
        <end position="473"/>
    </location>
</feature>
<feature type="transmembrane region" description="Helical" evidence="16">
    <location>
        <begin position="619"/>
        <end position="640"/>
    </location>
</feature>
<dbReference type="Gene3D" id="3.30.40.10">
    <property type="entry name" value="Zinc/RING finger domain, C3HC4 (zinc finger)"/>
    <property type="match status" value="1"/>
</dbReference>
<keyword evidence="12 16" id="KW-1133">Transmembrane helix</keyword>
<evidence type="ECO:0000256" key="15">
    <source>
        <dbReference type="SAM" id="MobiDB-lite"/>
    </source>
</evidence>
<keyword evidence="20" id="KW-1185">Reference proteome</keyword>
<evidence type="ECO:0000256" key="5">
    <source>
        <dbReference type="ARBA" id="ARBA00022679"/>
    </source>
</evidence>
<keyword evidence="8 17" id="KW-0732">Signal</keyword>
<evidence type="ECO:0000256" key="7">
    <source>
        <dbReference type="ARBA" id="ARBA00022723"/>
    </source>
</evidence>
<feature type="signal peptide" evidence="17">
    <location>
        <begin position="1"/>
        <end position="24"/>
    </location>
</feature>
<dbReference type="Pfam" id="PF12678">
    <property type="entry name" value="zf-rbx1"/>
    <property type="match status" value="1"/>
</dbReference>
<dbReference type="InterPro" id="IPR001841">
    <property type="entry name" value="Znf_RING"/>
</dbReference>
<evidence type="ECO:0000256" key="2">
    <source>
        <dbReference type="ARBA" id="ARBA00004127"/>
    </source>
</evidence>
<dbReference type="EC" id="2.3.2.27" evidence="4"/>
<comment type="caution">
    <text evidence="19">The sequence shown here is derived from an EMBL/GenBank/DDBJ whole genome shotgun (WGS) entry which is preliminary data.</text>
</comment>
<evidence type="ECO:0000256" key="8">
    <source>
        <dbReference type="ARBA" id="ARBA00022729"/>
    </source>
</evidence>
<dbReference type="PANTHER" id="PTHR22763:SF162">
    <property type="entry name" value="TRANSMEMBRANE E3 UBIQUITIN-PROTEIN LIGASE 1"/>
    <property type="match status" value="1"/>
</dbReference>
<feature type="transmembrane region" description="Helical" evidence="16">
    <location>
        <begin position="485"/>
        <end position="506"/>
    </location>
</feature>
<evidence type="ECO:0000313" key="19">
    <source>
        <dbReference type="EMBL" id="KAK8855288.1"/>
    </source>
</evidence>
<organism evidence="19 20">
    <name type="scientific">Apiospora arundinis</name>
    <dbReference type="NCBI Taxonomy" id="335852"/>
    <lineage>
        <taxon>Eukaryota</taxon>
        <taxon>Fungi</taxon>
        <taxon>Dikarya</taxon>
        <taxon>Ascomycota</taxon>
        <taxon>Pezizomycotina</taxon>
        <taxon>Sordariomycetes</taxon>
        <taxon>Xylariomycetidae</taxon>
        <taxon>Amphisphaeriales</taxon>
        <taxon>Apiosporaceae</taxon>
        <taxon>Apiospora</taxon>
    </lineage>
</organism>
<feature type="transmembrane region" description="Helical" evidence="16">
    <location>
        <begin position="412"/>
        <end position="430"/>
    </location>
</feature>
<feature type="compositionally biased region" description="Basic and acidic residues" evidence="15">
    <location>
        <begin position="513"/>
        <end position="522"/>
    </location>
</feature>
<sequence length="873" mass="96567">MPPPQDNARVVFLIILLFWVATSPDNGPGFVAAPSLTRARLARQRHAHGVLNTTDWGAFAPHLHLDDDKENPPPDLDVGKNITIPTGYLNLTGFRKEDGLAWDDLGRFKSRCEAWSRNAVGEPDAQSPVWQNVSGVVKGPWVRRNASVHRVHGSYNLTAMTPGIEWVGRQADWLRNATGSEGKMMLRIEDEEEAGTEPERPHRHKGPLPSAQVAAREVSATVTIDDDEGTGASFDMRLHGVHWPRQGALLLTTTSEKFAGVFGLPHLTTRQDFYESSKSLLNRTLDEVLQRKERRTFSDPTNPWAASLDSPGEGWTPAPHCEYVAYIQIHPPDKDILQVEPMLTGPENVAKAIADLEHELRFPRGAPQQRHPKLQMSAVMFSPDCAFFLETRGPPEFTQAEGLHLVGWKQEFWLHSVSTWLLGFALVIFCQVQLLKMQIKETSTPSTLGRVSFYTASIILLADGVTFLGSSAWSLSASTTMLPSLVVTVASFLAMIVSVAFLIEIFKVQEPEWRRQERERQRTSAANTPRPPETPANTTTTTPPPNPNPDAASNTILSTAARRANPRPPSPPIIIPSDQDIDAEIEEVTNGTTASGLPAPATAANAAAAPPAGPTVSTIFGRFILIGIGILFLSLAAITWRPHIRTTYFNLLAFSYLSLWVPQIYRNIYRNCRRAFSWRFVVGQSVLRLLPISYFYTAKDNFAFAEPDWTAFTVLAGWLWIQIWILVGQNVLGPRFGLPKDWMPEAWEYHPILREDNVESGGLPIGLVSVSAPGSPSLERRKSGSDESGGSAGTKPTTKIHVIDCAICREVLEVPVIKSGEADPTAVGGVAGVFARRVYMVTPCRHIFHSECLEGWMRFRLQCPICREELPPL</sequence>
<evidence type="ECO:0000259" key="18">
    <source>
        <dbReference type="PROSITE" id="PS50089"/>
    </source>
</evidence>
<dbReference type="InterPro" id="IPR050731">
    <property type="entry name" value="HRD1_E3_ubiq-ligases"/>
</dbReference>
<comment type="pathway">
    <text evidence="3">Protein modification; protein ubiquitination.</text>
</comment>
<reference evidence="19 20" key="1">
    <citation type="journal article" date="2024" name="IMA Fungus">
        <title>Apiospora arundinis, a panoply of carbohydrate-active enzymes and secondary metabolites.</title>
        <authorList>
            <person name="Sorensen T."/>
            <person name="Petersen C."/>
            <person name="Muurmann A.T."/>
            <person name="Christiansen J.V."/>
            <person name="Brundto M.L."/>
            <person name="Overgaard C.K."/>
            <person name="Boysen A.T."/>
            <person name="Wollenberg R.D."/>
            <person name="Larsen T.O."/>
            <person name="Sorensen J.L."/>
            <person name="Nielsen K.L."/>
            <person name="Sondergaard T.E."/>
        </authorList>
    </citation>
    <scope>NUCLEOTIDE SEQUENCE [LARGE SCALE GENOMIC DNA]</scope>
    <source>
        <strain evidence="19 20">AAU 773</strain>
    </source>
</reference>
<evidence type="ECO:0000256" key="6">
    <source>
        <dbReference type="ARBA" id="ARBA00022692"/>
    </source>
</evidence>
<keyword evidence="13 16" id="KW-0472">Membrane</keyword>
<evidence type="ECO:0000256" key="16">
    <source>
        <dbReference type="SAM" id="Phobius"/>
    </source>
</evidence>
<feature type="transmembrane region" description="Helical" evidence="16">
    <location>
        <begin position="646"/>
        <end position="665"/>
    </location>
</feature>
<dbReference type="EMBL" id="JAPCWZ010000007">
    <property type="protein sequence ID" value="KAK8855288.1"/>
    <property type="molecule type" value="Genomic_DNA"/>
</dbReference>
<keyword evidence="9 14" id="KW-0863">Zinc-finger</keyword>
<comment type="catalytic activity">
    <reaction evidence="1">
        <text>S-ubiquitinyl-[E2 ubiquitin-conjugating enzyme]-L-cysteine + [acceptor protein]-L-lysine = [E2 ubiquitin-conjugating enzyme]-L-cysteine + N(6)-ubiquitinyl-[acceptor protein]-L-lysine.</text>
        <dbReference type="EC" id="2.3.2.27"/>
    </reaction>
</comment>
<dbReference type="Proteomes" id="UP001390339">
    <property type="component" value="Unassembled WGS sequence"/>
</dbReference>
<evidence type="ECO:0000256" key="17">
    <source>
        <dbReference type="SAM" id="SignalP"/>
    </source>
</evidence>
<comment type="subcellular location">
    <subcellularLocation>
        <location evidence="2">Endomembrane system</location>
        <topology evidence="2">Multi-pass membrane protein</topology>
    </subcellularLocation>
</comment>
<evidence type="ECO:0000256" key="11">
    <source>
        <dbReference type="ARBA" id="ARBA00022833"/>
    </source>
</evidence>
<feature type="transmembrane region" description="Helical" evidence="16">
    <location>
        <begin position="709"/>
        <end position="727"/>
    </location>
</feature>
<evidence type="ECO:0000256" key="10">
    <source>
        <dbReference type="ARBA" id="ARBA00022786"/>
    </source>
</evidence>
<feature type="region of interest" description="Disordered" evidence="15">
    <location>
        <begin position="191"/>
        <end position="213"/>
    </location>
</feature>
<keyword evidence="7" id="KW-0479">Metal-binding</keyword>
<keyword evidence="10" id="KW-0833">Ubl conjugation pathway</keyword>
<evidence type="ECO:0000256" key="1">
    <source>
        <dbReference type="ARBA" id="ARBA00000900"/>
    </source>
</evidence>
<feature type="region of interest" description="Disordered" evidence="15">
    <location>
        <begin position="513"/>
        <end position="553"/>
    </location>
</feature>
<evidence type="ECO:0000256" key="9">
    <source>
        <dbReference type="ARBA" id="ARBA00022771"/>
    </source>
</evidence>
<dbReference type="PROSITE" id="PS50089">
    <property type="entry name" value="ZF_RING_2"/>
    <property type="match status" value="1"/>
</dbReference>
<keyword evidence="11" id="KW-0862">Zinc</keyword>
<evidence type="ECO:0000256" key="3">
    <source>
        <dbReference type="ARBA" id="ARBA00004906"/>
    </source>
</evidence>
<evidence type="ECO:0000256" key="12">
    <source>
        <dbReference type="ARBA" id="ARBA00022989"/>
    </source>
</evidence>
<evidence type="ECO:0000256" key="14">
    <source>
        <dbReference type="PROSITE-ProRule" id="PRU00175"/>
    </source>
</evidence>
<dbReference type="SUPFAM" id="SSF57850">
    <property type="entry name" value="RING/U-box"/>
    <property type="match status" value="1"/>
</dbReference>
<dbReference type="PANTHER" id="PTHR22763">
    <property type="entry name" value="RING ZINC FINGER PROTEIN"/>
    <property type="match status" value="1"/>
</dbReference>
<keyword evidence="6 16" id="KW-0812">Transmembrane</keyword>
<gene>
    <name evidence="19" type="ORF">PGQ11_011200</name>
</gene>
<protein>
    <recommendedName>
        <fullName evidence="4">RING-type E3 ubiquitin transferase</fullName>
        <ecNumber evidence="4">2.3.2.27</ecNumber>
    </recommendedName>
</protein>
<evidence type="ECO:0000313" key="20">
    <source>
        <dbReference type="Proteomes" id="UP001390339"/>
    </source>
</evidence>
<accession>A0ABR2HZI8</accession>
<feature type="region of interest" description="Disordered" evidence="15">
    <location>
        <begin position="771"/>
        <end position="795"/>
    </location>
</feature>
<evidence type="ECO:0000256" key="13">
    <source>
        <dbReference type="ARBA" id="ARBA00023136"/>
    </source>
</evidence>
<keyword evidence="5" id="KW-0808">Transferase</keyword>
<name>A0ABR2HZI8_9PEZI</name>
<feature type="domain" description="RING-type" evidence="18">
    <location>
        <begin position="805"/>
        <end position="867"/>
    </location>
</feature>
<evidence type="ECO:0000256" key="4">
    <source>
        <dbReference type="ARBA" id="ARBA00012483"/>
    </source>
</evidence>
<dbReference type="Pfam" id="PF11145">
    <property type="entry name" value="DUF2921"/>
    <property type="match status" value="1"/>
</dbReference>
<dbReference type="SMART" id="SM00184">
    <property type="entry name" value="RING"/>
    <property type="match status" value="1"/>
</dbReference>
<proteinExistence type="predicted"/>
<dbReference type="InterPro" id="IPR021319">
    <property type="entry name" value="DUF2921"/>
</dbReference>
<dbReference type="InterPro" id="IPR013083">
    <property type="entry name" value="Znf_RING/FYVE/PHD"/>
</dbReference>
<dbReference type="InterPro" id="IPR024766">
    <property type="entry name" value="Znf_RING_H2"/>
</dbReference>